<dbReference type="EMBL" id="QXFT01000449">
    <property type="protein sequence ID" value="KAE9343669.1"/>
    <property type="molecule type" value="Genomic_DNA"/>
</dbReference>
<comment type="caution">
    <text evidence="2">The sequence shown here is derived from an EMBL/GenBank/DDBJ whole genome shotgun (WGS) entry which is preliminary data.</text>
</comment>
<feature type="region of interest" description="Disordered" evidence="1">
    <location>
        <begin position="74"/>
        <end position="95"/>
    </location>
</feature>
<reference evidence="2 3" key="1">
    <citation type="submission" date="2018-08" db="EMBL/GenBank/DDBJ databases">
        <title>Genomic investigation of the strawberry pathogen Phytophthora fragariae indicates pathogenicity is determined by transcriptional variation in three key races.</title>
        <authorList>
            <person name="Adams T.M."/>
            <person name="Armitage A.D."/>
            <person name="Sobczyk M.K."/>
            <person name="Bates H.J."/>
            <person name="Dunwell J.M."/>
            <person name="Nellist C.F."/>
            <person name="Harrison R.J."/>
        </authorList>
    </citation>
    <scope>NUCLEOTIDE SEQUENCE [LARGE SCALE GENOMIC DNA]</scope>
    <source>
        <strain evidence="2 3">SCRP333</strain>
    </source>
</reference>
<gene>
    <name evidence="2" type="ORF">PR003_g8863</name>
</gene>
<evidence type="ECO:0000256" key="1">
    <source>
        <dbReference type="SAM" id="MobiDB-lite"/>
    </source>
</evidence>
<evidence type="ECO:0000313" key="3">
    <source>
        <dbReference type="Proteomes" id="UP000434957"/>
    </source>
</evidence>
<feature type="compositionally biased region" description="Low complexity" evidence="1">
    <location>
        <begin position="402"/>
        <end position="411"/>
    </location>
</feature>
<dbReference type="Proteomes" id="UP000434957">
    <property type="component" value="Unassembled WGS sequence"/>
</dbReference>
<protein>
    <submittedName>
        <fullName evidence="2">Uncharacterized protein</fullName>
    </submittedName>
</protein>
<accession>A0A6A4FW49</accession>
<organism evidence="2 3">
    <name type="scientific">Phytophthora rubi</name>
    <dbReference type="NCBI Taxonomy" id="129364"/>
    <lineage>
        <taxon>Eukaryota</taxon>
        <taxon>Sar</taxon>
        <taxon>Stramenopiles</taxon>
        <taxon>Oomycota</taxon>
        <taxon>Peronosporomycetes</taxon>
        <taxon>Peronosporales</taxon>
        <taxon>Peronosporaceae</taxon>
        <taxon>Phytophthora</taxon>
    </lineage>
</organism>
<feature type="compositionally biased region" description="Polar residues" evidence="1">
    <location>
        <begin position="81"/>
        <end position="95"/>
    </location>
</feature>
<dbReference type="InterPro" id="IPR021109">
    <property type="entry name" value="Peptidase_aspartic_dom_sf"/>
</dbReference>
<keyword evidence="3" id="KW-1185">Reference proteome</keyword>
<dbReference type="Gene3D" id="2.40.70.10">
    <property type="entry name" value="Acid Proteases"/>
    <property type="match status" value="1"/>
</dbReference>
<proteinExistence type="predicted"/>
<dbReference type="AlphaFoldDB" id="A0A6A4FW49"/>
<evidence type="ECO:0000313" key="2">
    <source>
        <dbReference type="EMBL" id="KAE9343669.1"/>
    </source>
</evidence>
<name>A0A6A4FW49_9STRA</name>
<feature type="region of interest" description="Disordered" evidence="1">
    <location>
        <begin position="380"/>
        <end position="411"/>
    </location>
</feature>
<sequence>MAKFEMSEGTPSVAPALILEQTAFPHLTTVEWQALHRLAAVLGEFIVTSLLSSAIPDQQRQAIQEFMERGLAEAKRRVPTPSHTSQNDAVKMETSTYSGAEQDRFPLNRWFREVNIAIASRLIEAPTARVNFLLSRLSGKANKWAIGNLVVDWDAFPTLESLQSDLRLAFEPPQDESRKRATFFALQQGKMSMRDYVLKTRHLVSCIVTNPRCLSSARLYLRGPGEIVVKLAEAKPHRAPRRAVSLPYTFDGFSTNNDFLEIELNYAFDCILGMPWLARYQPEINWLDRSVRRRVGYDVTPTTRERWSSLCGVRGLRHWSIQQPVLASARGHEEGHDRAVANNAVEQRLPHVQNAVEQRFSHKKNAVEQWLPFDDDSVAQQDTRDTGMVETDIPCLEEGEVSSSDSSSSET</sequence>